<keyword evidence="2" id="KW-0472">Membrane</keyword>
<feature type="region of interest" description="Disordered" evidence="1">
    <location>
        <begin position="57"/>
        <end position="107"/>
    </location>
</feature>
<dbReference type="AlphaFoldDB" id="A0A371PTC0"/>
<feature type="compositionally biased region" description="Pro residues" evidence="1">
    <location>
        <begin position="1"/>
        <end position="11"/>
    </location>
</feature>
<keyword evidence="2" id="KW-1133">Transmembrane helix</keyword>
<evidence type="ECO:0000313" key="4">
    <source>
        <dbReference type="Proteomes" id="UP000262477"/>
    </source>
</evidence>
<evidence type="ECO:0000256" key="2">
    <source>
        <dbReference type="SAM" id="Phobius"/>
    </source>
</evidence>
<protein>
    <submittedName>
        <fullName evidence="3">Uncharacterized protein</fullName>
    </submittedName>
</protein>
<name>A0A371PTC0_STRIH</name>
<reference evidence="3 4" key="1">
    <citation type="submission" date="2018-08" db="EMBL/GenBank/DDBJ databases">
        <title>Streptomyces NEAU-D10 sp. nov., a novel Actinomycete isolated from soil.</title>
        <authorList>
            <person name="Jin L."/>
        </authorList>
    </citation>
    <scope>NUCLEOTIDE SEQUENCE [LARGE SCALE GENOMIC DNA]</scope>
    <source>
        <strain evidence="3 4">NEAU-D10</strain>
    </source>
</reference>
<feature type="compositionally biased region" description="Low complexity" evidence="1">
    <location>
        <begin position="66"/>
        <end position="97"/>
    </location>
</feature>
<feature type="transmembrane region" description="Helical" evidence="2">
    <location>
        <begin position="32"/>
        <end position="54"/>
    </location>
</feature>
<proteinExistence type="predicted"/>
<evidence type="ECO:0000256" key="1">
    <source>
        <dbReference type="SAM" id="MobiDB-lite"/>
    </source>
</evidence>
<feature type="region of interest" description="Disordered" evidence="1">
    <location>
        <begin position="1"/>
        <end position="32"/>
    </location>
</feature>
<keyword evidence="4" id="KW-1185">Reference proteome</keyword>
<dbReference type="EMBL" id="QUAC01000412">
    <property type="protein sequence ID" value="REK85730.1"/>
    <property type="molecule type" value="Genomic_DNA"/>
</dbReference>
<dbReference type="Proteomes" id="UP000262477">
    <property type="component" value="Unassembled WGS sequence"/>
</dbReference>
<sequence>GGYGPPGPGGPAGPGGWQQPPGPPNGGGNGKVIAAIIGGGVVALAAVITVVVLANSDDKTNNRAHTSSSSTSATPSESASATPSDDPSPSDSPTSSDFESTMPSPTDGKIPFYLLKVGDCYDRPAGGGGNNDSASCNGPHDAEVVTTHRLDAGLTTETGIRNKASSLCRNELESKAARQPAGTAEGTYVQYPTLNGYKLGIKTVSCSLTGNSTGTKKLTKPLS</sequence>
<dbReference type="RefSeq" id="WP_128511366.1">
    <property type="nucleotide sequence ID" value="NZ_QUAC01000412.1"/>
</dbReference>
<comment type="caution">
    <text evidence="3">The sequence shown here is derived from an EMBL/GenBank/DDBJ whole genome shotgun (WGS) entry which is preliminary data.</text>
</comment>
<feature type="non-terminal residue" evidence="3">
    <location>
        <position position="1"/>
    </location>
</feature>
<organism evidence="3 4">
    <name type="scientific">Streptomyces inhibens</name>
    <dbReference type="NCBI Taxonomy" id="2293571"/>
    <lineage>
        <taxon>Bacteria</taxon>
        <taxon>Bacillati</taxon>
        <taxon>Actinomycetota</taxon>
        <taxon>Actinomycetes</taxon>
        <taxon>Kitasatosporales</taxon>
        <taxon>Streptomycetaceae</taxon>
        <taxon>Streptomyces</taxon>
    </lineage>
</organism>
<dbReference type="OrthoDB" id="3854759at2"/>
<evidence type="ECO:0000313" key="3">
    <source>
        <dbReference type="EMBL" id="REK85730.1"/>
    </source>
</evidence>
<accession>A0A371PTC0</accession>
<gene>
    <name evidence="3" type="ORF">DY245_36450</name>
</gene>
<keyword evidence="2" id="KW-0812">Transmembrane</keyword>